<dbReference type="PANTHER" id="PTHR36503">
    <property type="entry name" value="BLR2520 PROTEIN"/>
    <property type="match status" value="1"/>
</dbReference>
<dbReference type="Gene3D" id="3.10.180.10">
    <property type="entry name" value="2,3-Dihydroxybiphenyl 1,2-Dioxygenase, domain 1"/>
    <property type="match status" value="1"/>
</dbReference>
<evidence type="ECO:0000313" key="2">
    <source>
        <dbReference type="EMBL" id="MFC3639958.1"/>
    </source>
</evidence>
<dbReference type="InterPro" id="IPR004360">
    <property type="entry name" value="Glyas_Fos-R_dOase_dom"/>
</dbReference>
<dbReference type="PROSITE" id="PS51819">
    <property type="entry name" value="VOC"/>
    <property type="match status" value="1"/>
</dbReference>
<accession>A0ABV7UNT6</accession>
<protein>
    <submittedName>
        <fullName evidence="2">VOC family protein</fullName>
    </submittedName>
</protein>
<reference evidence="3" key="1">
    <citation type="journal article" date="2019" name="Int. J. Syst. Evol. Microbiol.">
        <title>The Global Catalogue of Microorganisms (GCM) 10K type strain sequencing project: providing services to taxonomists for standard genome sequencing and annotation.</title>
        <authorList>
            <consortium name="The Broad Institute Genomics Platform"/>
            <consortium name="The Broad Institute Genome Sequencing Center for Infectious Disease"/>
            <person name="Wu L."/>
            <person name="Ma J."/>
        </authorList>
    </citation>
    <scope>NUCLEOTIDE SEQUENCE [LARGE SCALE GENOMIC DNA]</scope>
    <source>
        <strain evidence="3">KCTC 42282</strain>
    </source>
</reference>
<evidence type="ECO:0000259" key="1">
    <source>
        <dbReference type="PROSITE" id="PS51819"/>
    </source>
</evidence>
<dbReference type="Pfam" id="PF00903">
    <property type="entry name" value="Glyoxalase"/>
    <property type="match status" value="1"/>
</dbReference>
<dbReference type="PANTHER" id="PTHR36503:SF2">
    <property type="entry name" value="BLR2408 PROTEIN"/>
    <property type="match status" value="1"/>
</dbReference>
<proteinExistence type="predicted"/>
<dbReference type="RefSeq" id="WP_191320309.1">
    <property type="nucleotide sequence ID" value="NZ_BNCG01000016.1"/>
</dbReference>
<dbReference type="Proteomes" id="UP001595704">
    <property type="component" value="Unassembled WGS sequence"/>
</dbReference>
<comment type="caution">
    <text evidence="2">The sequence shown here is derived from an EMBL/GenBank/DDBJ whole genome shotgun (WGS) entry which is preliminary data.</text>
</comment>
<dbReference type="SUPFAM" id="SSF54593">
    <property type="entry name" value="Glyoxalase/Bleomycin resistance protein/Dihydroxybiphenyl dioxygenase"/>
    <property type="match status" value="1"/>
</dbReference>
<organism evidence="2 3">
    <name type="scientific">Camelimonas fluminis</name>
    <dbReference type="NCBI Taxonomy" id="1576911"/>
    <lineage>
        <taxon>Bacteria</taxon>
        <taxon>Pseudomonadati</taxon>
        <taxon>Pseudomonadota</taxon>
        <taxon>Alphaproteobacteria</taxon>
        <taxon>Hyphomicrobiales</taxon>
        <taxon>Chelatococcaceae</taxon>
        <taxon>Camelimonas</taxon>
    </lineage>
</organism>
<feature type="domain" description="VOC" evidence="1">
    <location>
        <begin position="3"/>
        <end position="128"/>
    </location>
</feature>
<sequence length="139" mass="15298">MPRMIFINLPVRSLPAATAFYKAIGAGQNMQFSDETASCMVLSDTIFVMLLTHEKFRGFAPHPVADARQHTGMLIALSADSREEVDGLVRKAGAAGGTADVMPTQDHGFMFQRTFADPDGHVWEIFWMDPDVVQQQPAT</sequence>
<name>A0ABV7UNT6_9HYPH</name>
<evidence type="ECO:0000313" key="3">
    <source>
        <dbReference type="Proteomes" id="UP001595704"/>
    </source>
</evidence>
<keyword evidence="3" id="KW-1185">Reference proteome</keyword>
<dbReference type="InterPro" id="IPR029068">
    <property type="entry name" value="Glyas_Bleomycin-R_OHBP_Dase"/>
</dbReference>
<dbReference type="InterPro" id="IPR037523">
    <property type="entry name" value="VOC_core"/>
</dbReference>
<gene>
    <name evidence="2" type="ORF">ACFONL_21695</name>
</gene>
<dbReference type="EMBL" id="JBHRYC010000111">
    <property type="protein sequence ID" value="MFC3639958.1"/>
    <property type="molecule type" value="Genomic_DNA"/>
</dbReference>